<evidence type="ECO:0008006" key="4">
    <source>
        <dbReference type="Google" id="ProtNLM"/>
    </source>
</evidence>
<keyword evidence="3" id="KW-1185">Reference proteome</keyword>
<dbReference type="Proteomes" id="UP000317178">
    <property type="component" value="Chromosome"/>
</dbReference>
<keyword evidence="1" id="KW-0732">Signal</keyword>
<name>A0A518CI80_9PLAN</name>
<evidence type="ECO:0000313" key="3">
    <source>
        <dbReference type="Proteomes" id="UP000317178"/>
    </source>
</evidence>
<proteinExistence type="predicted"/>
<dbReference type="KEGG" id="plon:Pla110_06470"/>
<protein>
    <recommendedName>
        <fullName evidence="4">Cytochrome c domain-containing protein</fullName>
    </recommendedName>
</protein>
<feature type="chain" id="PRO_5021943752" description="Cytochrome c domain-containing protein" evidence="1">
    <location>
        <begin position="29"/>
        <end position="458"/>
    </location>
</feature>
<sequence length="458" mass="51396" precursor="true">MSRSRIFLLLCTGLTLCTGFVFHSSLQAADLFDRDPINYLTSTPNDPVARIQAELDAGQRQLKYDPQQGYLPALLEALEIPVSSQGLVFSKTSLQQRFISPESPRAIYFNDDTYVGWIPHAKVLEISTVDPKLGGIFYTLDQREADAPILERKTHECLQCHSTSHTRDVPGHLVRSVFATKTGRVNFGMGTHLVDDQTPFDDRWGGWFVTGTHGTAKHLGNNFVETVNDDDTEFDAATGSNIKDLSPFLNTERYPSPHSDIVALLVLEHQTQMHNALTQANYYGQLALHDETLIKSMLAQSSVNESGDAADNAPIEEYERSESIQRRIDNAARRLVQALLFKGSAPFTSPIMGTSDFAKEFVAQGPFDSEGRSLRQLDLQNRILKYPCSYLIYSDAFDKLPAPVKESAYQQLWDILTERNKDDDYAHLDSDQRQAILEILQQTKTDLPPYWKKAGSDS</sequence>
<dbReference type="RefSeq" id="WP_231742899.1">
    <property type="nucleotide sequence ID" value="NZ_CP036281.1"/>
</dbReference>
<dbReference type="AlphaFoldDB" id="A0A518CI80"/>
<organism evidence="2 3">
    <name type="scientific">Polystyrenella longa</name>
    <dbReference type="NCBI Taxonomy" id="2528007"/>
    <lineage>
        <taxon>Bacteria</taxon>
        <taxon>Pseudomonadati</taxon>
        <taxon>Planctomycetota</taxon>
        <taxon>Planctomycetia</taxon>
        <taxon>Planctomycetales</taxon>
        <taxon>Planctomycetaceae</taxon>
        <taxon>Polystyrenella</taxon>
    </lineage>
</organism>
<reference evidence="2 3" key="1">
    <citation type="submission" date="2019-02" db="EMBL/GenBank/DDBJ databases">
        <title>Deep-cultivation of Planctomycetes and their phenomic and genomic characterization uncovers novel biology.</title>
        <authorList>
            <person name="Wiegand S."/>
            <person name="Jogler M."/>
            <person name="Boedeker C."/>
            <person name="Pinto D."/>
            <person name="Vollmers J."/>
            <person name="Rivas-Marin E."/>
            <person name="Kohn T."/>
            <person name="Peeters S.H."/>
            <person name="Heuer A."/>
            <person name="Rast P."/>
            <person name="Oberbeckmann S."/>
            <person name="Bunk B."/>
            <person name="Jeske O."/>
            <person name="Meyerdierks A."/>
            <person name="Storesund J.E."/>
            <person name="Kallscheuer N."/>
            <person name="Luecker S."/>
            <person name="Lage O.M."/>
            <person name="Pohl T."/>
            <person name="Merkel B.J."/>
            <person name="Hornburger P."/>
            <person name="Mueller R.-W."/>
            <person name="Bruemmer F."/>
            <person name="Labrenz M."/>
            <person name="Spormann A.M."/>
            <person name="Op den Camp H."/>
            <person name="Overmann J."/>
            <person name="Amann R."/>
            <person name="Jetten M.S.M."/>
            <person name="Mascher T."/>
            <person name="Medema M.H."/>
            <person name="Devos D.P."/>
            <person name="Kaster A.-K."/>
            <person name="Ovreas L."/>
            <person name="Rohde M."/>
            <person name="Galperin M.Y."/>
            <person name="Jogler C."/>
        </authorList>
    </citation>
    <scope>NUCLEOTIDE SEQUENCE [LARGE SCALE GENOMIC DNA]</scope>
    <source>
        <strain evidence="2 3">Pla110</strain>
    </source>
</reference>
<dbReference type="EMBL" id="CP036281">
    <property type="protein sequence ID" value="QDU78943.1"/>
    <property type="molecule type" value="Genomic_DNA"/>
</dbReference>
<evidence type="ECO:0000313" key="2">
    <source>
        <dbReference type="EMBL" id="QDU78943.1"/>
    </source>
</evidence>
<accession>A0A518CI80</accession>
<gene>
    <name evidence="2" type="ORF">Pla110_06470</name>
</gene>
<feature type="signal peptide" evidence="1">
    <location>
        <begin position="1"/>
        <end position="28"/>
    </location>
</feature>
<evidence type="ECO:0000256" key="1">
    <source>
        <dbReference type="SAM" id="SignalP"/>
    </source>
</evidence>